<dbReference type="STRING" id="1810504.PG2T_04620"/>
<evidence type="ECO:0000256" key="4">
    <source>
        <dbReference type="SAM" id="MobiDB-lite"/>
    </source>
</evidence>
<dbReference type="InterPro" id="IPR031100">
    <property type="entry name" value="LOG_fam"/>
</dbReference>
<dbReference type="InParanoid" id="A0A1B1YSB6"/>
<dbReference type="SUPFAM" id="SSF102405">
    <property type="entry name" value="MCP/YpsA-like"/>
    <property type="match status" value="1"/>
</dbReference>
<dbReference type="AlphaFoldDB" id="A0A1B1YSB6"/>
<proteinExistence type="predicted"/>
<sequence>MSRQPPPPPTEQRARPLPEQHPKPASEDPAAPQRVQAILDSPSYRIADQDPDFLSQEDTRGLRLHVDYLKPELLLREHGIRHTIVVFGGTRISEPAVAERDVEACRAALAAEPGNTALAEQLAVAKRRAAKSHYYDVARELGRLVGCAGDGPQDCRVVVMTGGGPGIMEAANRGTFDVGAKSVGLNISLPREQYPNPYITPRLCFRFHYFAMRKLHFLLRARALVAFPGGYGTLDELFETLTLIQTRRIHPVPVVLVGESYWRRAVDFDFLVDEGVIDPEDRELFWYAETAQDIWGSIQRWHEANGGSLFPCA</sequence>
<feature type="compositionally biased region" description="Pro residues" evidence="4">
    <location>
        <begin position="1"/>
        <end position="10"/>
    </location>
</feature>
<evidence type="ECO:0000256" key="3">
    <source>
        <dbReference type="ARBA" id="ARBA00031983"/>
    </source>
</evidence>
<gene>
    <name evidence="5" type="ORF">PG2T_04620</name>
</gene>
<dbReference type="PANTHER" id="PTHR43393:SF3">
    <property type="entry name" value="LYSINE DECARBOXYLASE-LIKE PROTEIN"/>
    <property type="match status" value="1"/>
</dbReference>
<evidence type="ECO:0000256" key="1">
    <source>
        <dbReference type="ARBA" id="ARBA00000274"/>
    </source>
</evidence>
<evidence type="ECO:0000256" key="2">
    <source>
        <dbReference type="ARBA" id="ARBA00011985"/>
    </source>
</evidence>
<organism evidence="5 6">
    <name type="scientific">Immundisolibacter cernigliae</name>
    <dbReference type="NCBI Taxonomy" id="1810504"/>
    <lineage>
        <taxon>Bacteria</taxon>
        <taxon>Pseudomonadati</taxon>
        <taxon>Pseudomonadota</taxon>
        <taxon>Gammaproteobacteria</taxon>
        <taxon>Immundisolibacterales</taxon>
        <taxon>Immundisolibacteraceae</taxon>
        <taxon>Immundisolibacter</taxon>
    </lineage>
</organism>
<dbReference type="EMBL" id="CP014671">
    <property type="protein sequence ID" value="ANX03543.1"/>
    <property type="molecule type" value="Genomic_DNA"/>
</dbReference>
<dbReference type="EC" id="3.2.2.4" evidence="2"/>
<evidence type="ECO:0000313" key="5">
    <source>
        <dbReference type="EMBL" id="ANX03543.1"/>
    </source>
</evidence>
<dbReference type="InterPro" id="IPR052341">
    <property type="entry name" value="LOG_family_nucleotidases"/>
</dbReference>
<dbReference type="RefSeq" id="WP_068803041.1">
    <property type="nucleotide sequence ID" value="NZ_CP014671.1"/>
</dbReference>
<dbReference type="PANTHER" id="PTHR43393">
    <property type="entry name" value="CYTOKININ RIBOSIDE 5'-MONOPHOSPHATE PHOSPHORIBOHYDROLASE"/>
    <property type="match status" value="1"/>
</dbReference>
<comment type="catalytic activity">
    <reaction evidence="1">
        <text>AMP + H2O = D-ribose 5-phosphate + adenine</text>
        <dbReference type="Rhea" id="RHEA:20129"/>
        <dbReference type="ChEBI" id="CHEBI:15377"/>
        <dbReference type="ChEBI" id="CHEBI:16708"/>
        <dbReference type="ChEBI" id="CHEBI:78346"/>
        <dbReference type="ChEBI" id="CHEBI:456215"/>
        <dbReference type="EC" id="3.2.2.4"/>
    </reaction>
</comment>
<name>A0A1B1YSB6_9GAMM</name>
<dbReference type="GO" id="GO:0008714">
    <property type="term" value="F:AMP nucleosidase activity"/>
    <property type="evidence" value="ECO:0007669"/>
    <property type="project" value="UniProtKB-EC"/>
</dbReference>
<keyword evidence="6" id="KW-1185">Reference proteome</keyword>
<dbReference type="Gene3D" id="3.40.50.450">
    <property type="match status" value="1"/>
</dbReference>
<evidence type="ECO:0000313" key="6">
    <source>
        <dbReference type="Proteomes" id="UP000092952"/>
    </source>
</evidence>
<dbReference type="GO" id="GO:0005829">
    <property type="term" value="C:cytosol"/>
    <property type="evidence" value="ECO:0007669"/>
    <property type="project" value="TreeGrafter"/>
</dbReference>
<dbReference type="Proteomes" id="UP000092952">
    <property type="component" value="Chromosome"/>
</dbReference>
<dbReference type="Pfam" id="PF03641">
    <property type="entry name" value="Lysine_decarbox"/>
    <property type="match status" value="1"/>
</dbReference>
<reference evidence="6" key="1">
    <citation type="submission" date="2016-03" db="EMBL/GenBank/DDBJ databases">
        <title>Complete genome sequence of Solimmundus cernigliae, representing a novel lineage of polycyclic aromatic hydrocarbon degraders within the Gammaproteobacteria.</title>
        <authorList>
            <person name="Singleton D.R."/>
            <person name="Dickey A.N."/>
            <person name="Scholl E.H."/>
            <person name="Wright F.A."/>
            <person name="Aitken M.D."/>
        </authorList>
    </citation>
    <scope>NUCLEOTIDE SEQUENCE [LARGE SCALE GENOMIC DNA]</scope>
    <source>
        <strain evidence="6">TR3.2</strain>
    </source>
</reference>
<accession>A0A1B1YSB6</accession>
<dbReference type="GO" id="GO:0009691">
    <property type="term" value="P:cytokinin biosynthetic process"/>
    <property type="evidence" value="ECO:0007669"/>
    <property type="project" value="InterPro"/>
</dbReference>
<feature type="compositionally biased region" description="Basic and acidic residues" evidence="4">
    <location>
        <begin position="12"/>
        <end position="26"/>
    </location>
</feature>
<protein>
    <recommendedName>
        <fullName evidence="3">AMP nucleosidase</fullName>
        <ecNumber evidence="2">3.2.2.4</ecNumber>
    </recommendedName>
    <alternativeName>
        <fullName evidence="3">AMP nucleosidase</fullName>
    </alternativeName>
</protein>
<feature type="region of interest" description="Disordered" evidence="4">
    <location>
        <begin position="1"/>
        <end position="34"/>
    </location>
</feature>
<dbReference type="OrthoDB" id="9801098at2"/>
<dbReference type="InterPro" id="IPR005269">
    <property type="entry name" value="LOG"/>
</dbReference>
<dbReference type="NCBIfam" id="TIGR00730">
    <property type="entry name" value="Rossman fold protein, TIGR00730 family"/>
    <property type="match status" value="1"/>
</dbReference>
<dbReference type="KEGG" id="gbi:PG2T_04620"/>